<keyword evidence="2" id="KW-0614">Plasmid</keyword>
<feature type="transmembrane region" description="Helical" evidence="1">
    <location>
        <begin position="37"/>
        <end position="59"/>
    </location>
</feature>
<feature type="transmembrane region" description="Helical" evidence="1">
    <location>
        <begin position="12"/>
        <end position="31"/>
    </location>
</feature>
<dbReference type="KEGG" id="vbr:A6E01_20010"/>
<evidence type="ECO:0000313" key="2">
    <source>
        <dbReference type="EMBL" id="ANO35500.1"/>
    </source>
</evidence>
<dbReference type="EMBL" id="CP016179">
    <property type="protein sequence ID" value="ANO35500.1"/>
    <property type="molecule type" value="Genomic_DNA"/>
</dbReference>
<organism evidence="2 3">
    <name type="scientific">Vibrio breoganii</name>
    <dbReference type="NCBI Taxonomy" id="553239"/>
    <lineage>
        <taxon>Bacteria</taxon>
        <taxon>Pseudomonadati</taxon>
        <taxon>Pseudomonadota</taxon>
        <taxon>Gammaproteobacteria</taxon>
        <taxon>Vibrionales</taxon>
        <taxon>Vibrionaceae</taxon>
        <taxon>Vibrio</taxon>
    </lineage>
</organism>
<dbReference type="AlphaFoldDB" id="A0AAN0XZH8"/>
<protein>
    <submittedName>
        <fullName evidence="2">Uncharacterized protein</fullName>
    </submittedName>
</protein>
<reference evidence="2 3" key="1">
    <citation type="submission" date="2016-06" db="EMBL/GenBank/DDBJ databases">
        <title>Adaptive Radiation by Waves of Gene Transfer Leads to Fine-Scale Resource Partitioning in Marine Microbes.</title>
        <authorList>
            <person name="Hehemann J.-H."/>
            <person name="Arevalo P."/>
            <person name="Datta M.S."/>
            <person name="Yu X."/>
            <person name="Corzett C."/>
            <person name="Henschel A."/>
            <person name="Preheim S.P."/>
            <person name="Timberlake S."/>
            <person name="Alm E.J."/>
            <person name="Polz M.F."/>
        </authorList>
    </citation>
    <scope>NUCLEOTIDE SEQUENCE [LARGE SCALE GENOMIC DNA]</scope>
    <source>
        <strain evidence="2 3">FF50</strain>
        <plasmid evidence="2 3">unnamed1</plasmid>
    </source>
</reference>
<dbReference type="Proteomes" id="UP000092018">
    <property type="component" value="Plasmid unnamed1"/>
</dbReference>
<accession>A0AAN0XZH8</accession>
<keyword evidence="1" id="KW-1133">Transmembrane helix</keyword>
<evidence type="ECO:0000313" key="3">
    <source>
        <dbReference type="Proteomes" id="UP000092018"/>
    </source>
</evidence>
<evidence type="ECO:0000256" key="1">
    <source>
        <dbReference type="SAM" id="Phobius"/>
    </source>
</evidence>
<gene>
    <name evidence="2" type="ORF">A6E01_20010</name>
</gene>
<keyword evidence="1" id="KW-0812">Transmembrane</keyword>
<sequence length="130" mass="14678">MLVKSISVEEVMYIALYLVAALVVGFCSVRFNRSGFLWVAISIVVTPLIGFIALVCLGVREDEEDALLAVGYTEVFLKRYRPREHDSIFLANVHRLIQEDRDVEISMLKRALDSIDTIEANKIAQKSANF</sequence>
<proteinExistence type="predicted"/>
<geneLocation type="plasmid" evidence="2 3">
    <name>unnamed1</name>
</geneLocation>
<keyword evidence="1" id="KW-0472">Membrane</keyword>
<name>A0AAN0XZH8_9VIBR</name>